<gene>
    <name evidence="1" type="ORF">GCM10023116_16080</name>
</gene>
<dbReference type="Proteomes" id="UP001500604">
    <property type="component" value="Unassembled WGS sequence"/>
</dbReference>
<keyword evidence="2" id="KW-1185">Reference proteome</keyword>
<proteinExistence type="predicted"/>
<evidence type="ECO:0000313" key="2">
    <source>
        <dbReference type="Proteomes" id="UP001500604"/>
    </source>
</evidence>
<organism evidence="1 2">
    <name type="scientific">Kistimonas scapharcae</name>
    <dbReference type="NCBI Taxonomy" id="1036133"/>
    <lineage>
        <taxon>Bacteria</taxon>
        <taxon>Pseudomonadati</taxon>
        <taxon>Pseudomonadota</taxon>
        <taxon>Gammaproteobacteria</taxon>
        <taxon>Oceanospirillales</taxon>
        <taxon>Endozoicomonadaceae</taxon>
        <taxon>Kistimonas</taxon>
    </lineage>
</organism>
<reference evidence="2" key="1">
    <citation type="journal article" date="2019" name="Int. J. Syst. Evol. Microbiol.">
        <title>The Global Catalogue of Microorganisms (GCM) 10K type strain sequencing project: providing services to taxonomists for standard genome sequencing and annotation.</title>
        <authorList>
            <consortium name="The Broad Institute Genomics Platform"/>
            <consortium name="The Broad Institute Genome Sequencing Center for Infectious Disease"/>
            <person name="Wu L."/>
            <person name="Ma J."/>
        </authorList>
    </citation>
    <scope>NUCLEOTIDE SEQUENCE [LARGE SCALE GENOMIC DNA]</scope>
    <source>
        <strain evidence="2">JCM 17805</strain>
    </source>
</reference>
<evidence type="ECO:0000313" key="1">
    <source>
        <dbReference type="EMBL" id="GAA4649334.1"/>
    </source>
</evidence>
<comment type="caution">
    <text evidence="1">The sequence shown here is derived from an EMBL/GenBank/DDBJ whole genome shotgun (WGS) entry which is preliminary data.</text>
</comment>
<sequence>MKNDLYNSGSNIFRLYSGKKHEIRLDKDRLCHPTLFYEGLLKKLSMAPSMTKPVDRFNWALDRICLWDHSTTQVWLSRKEQWSYESPLQSYQVNADHLGKLDVELEALVQALNRIEIMIPYNISIAELLVRRLSCCPRRAISFPADLVRDNIIRHLTAPLTPRLVRYG</sequence>
<name>A0ABP8V1P7_9GAMM</name>
<dbReference type="EMBL" id="BAABFL010000130">
    <property type="protein sequence ID" value="GAA4649334.1"/>
    <property type="molecule type" value="Genomic_DNA"/>
</dbReference>
<accession>A0ABP8V1P7</accession>
<dbReference type="RefSeq" id="WP_345195140.1">
    <property type="nucleotide sequence ID" value="NZ_BAABFL010000130.1"/>
</dbReference>
<protein>
    <submittedName>
        <fullName evidence="1">Uncharacterized protein</fullName>
    </submittedName>
</protein>